<sequence>MAPIKKYLPLSGTLVFTLDKSFQSLPMALLHDGKDYLFQHYSIADILGSRVRQPKALSEEQLKVLIAALSKVSPSFNNPSAPKGLKALPGVEQEVADIKKQTTFSTTLINENFTSSRLEKELRQVFRYF</sequence>
<proteinExistence type="predicted"/>
<evidence type="ECO:0000259" key="1">
    <source>
        <dbReference type="Pfam" id="PF12770"/>
    </source>
</evidence>
<name>A0AA40T551_9NOST</name>
<evidence type="ECO:0000313" key="2">
    <source>
        <dbReference type="EMBL" id="MBD6620855.1"/>
    </source>
</evidence>
<dbReference type="AlphaFoldDB" id="A0AA40T551"/>
<comment type="caution">
    <text evidence="2">The sequence shown here is derived from an EMBL/GenBank/DDBJ whole genome shotgun (WGS) entry which is preliminary data.</text>
</comment>
<protein>
    <submittedName>
        <fullName evidence="2">CHAT domain-containing protein</fullName>
    </submittedName>
</protein>
<accession>A0AA40T551</accession>
<organism evidence="2 3">
    <name type="scientific">Komarekiella delphini-convector SJRDD-AB1</name>
    <dbReference type="NCBI Taxonomy" id="2593771"/>
    <lineage>
        <taxon>Bacteria</taxon>
        <taxon>Bacillati</taxon>
        <taxon>Cyanobacteriota</taxon>
        <taxon>Cyanophyceae</taxon>
        <taxon>Nostocales</taxon>
        <taxon>Nostocaceae</taxon>
        <taxon>Komarekiella</taxon>
        <taxon>Komarekiella delphini-convector</taxon>
    </lineage>
</organism>
<keyword evidence="3" id="KW-1185">Reference proteome</keyword>
<dbReference type="InterPro" id="IPR024983">
    <property type="entry name" value="CHAT_dom"/>
</dbReference>
<dbReference type="Pfam" id="PF12770">
    <property type="entry name" value="CHAT"/>
    <property type="match status" value="1"/>
</dbReference>
<evidence type="ECO:0000313" key="3">
    <source>
        <dbReference type="Proteomes" id="UP001165986"/>
    </source>
</evidence>
<gene>
    <name evidence="2" type="ORF">FNW02_35200</name>
</gene>
<reference evidence="2" key="1">
    <citation type="submission" date="2019-07" db="EMBL/GenBank/DDBJ databases">
        <title>Toxilogical consequences of a new and cryptic species of cyanobacteria (Komarekiella delphini-convector) recovered from the epidermis of a bottlenose dolphin and 1500 ft. in the air.</title>
        <authorList>
            <person name="Brown A.O."/>
            <person name="Dvorak P."/>
            <person name="Villanueva C.D."/>
            <person name="Foss A.J."/>
            <person name="Garvey A.D."/>
            <person name="Gibson Q.A."/>
            <person name="Johansen J.R."/>
            <person name="Casamatta D.A."/>
        </authorList>
    </citation>
    <scope>NUCLEOTIDE SEQUENCE</scope>
    <source>
        <strain evidence="2">SJRDD-AB1</strain>
    </source>
</reference>
<feature type="domain" description="CHAT" evidence="1">
    <location>
        <begin position="2"/>
        <end position="124"/>
    </location>
</feature>
<dbReference type="EMBL" id="VJXY01000087">
    <property type="protein sequence ID" value="MBD6620855.1"/>
    <property type="molecule type" value="Genomic_DNA"/>
</dbReference>
<dbReference type="Proteomes" id="UP001165986">
    <property type="component" value="Unassembled WGS sequence"/>
</dbReference>